<sequence>MGSVKRRFETTEVQFSGFTMLYKLEPETAQ</sequence>
<accession>A0A0E9UJB1</accession>
<dbReference type="EMBL" id="GBXM01042623">
    <property type="protein sequence ID" value="JAH65954.1"/>
    <property type="molecule type" value="Transcribed_RNA"/>
</dbReference>
<reference evidence="1" key="2">
    <citation type="journal article" date="2015" name="Fish Shellfish Immunol.">
        <title>Early steps in the European eel (Anguilla anguilla)-Vibrio vulnificus interaction in the gills: Role of the RtxA13 toxin.</title>
        <authorList>
            <person name="Callol A."/>
            <person name="Pajuelo D."/>
            <person name="Ebbesson L."/>
            <person name="Teles M."/>
            <person name="MacKenzie S."/>
            <person name="Amaro C."/>
        </authorList>
    </citation>
    <scope>NUCLEOTIDE SEQUENCE</scope>
</reference>
<evidence type="ECO:0000313" key="1">
    <source>
        <dbReference type="EMBL" id="JAH65954.1"/>
    </source>
</evidence>
<proteinExistence type="predicted"/>
<organism evidence="1">
    <name type="scientific">Anguilla anguilla</name>
    <name type="common">European freshwater eel</name>
    <name type="synonym">Muraena anguilla</name>
    <dbReference type="NCBI Taxonomy" id="7936"/>
    <lineage>
        <taxon>Eukaryota</taxon>
        <taxon>Metazoa</taxon>
        <taxon>Chordata</taxon>
        <taxon>Craniata</taxon>
        <taxon>Vertebrata</taxon>
        <taxon>Euteleostomi</taxon>
        <taxon>Actinopterygii</taxon>
        <taxon>Neopterygii</taxon>
        <taxon>Teleostei</taxon>
        <taxon>Anguilliformes</taxon>
        <taxon>Anguillidae</taxon>
        <taxon>Anguilla</taxon>
    </lineage>
</organism>
<reference evidence="1" key="1">
    <citation type="submission" date="2014-11" db="EMBL/GenBank/DDBJ databases">
        <authorList>
            <person name="Amaro Gonzalez C."/>
        </authorList>
    </citation>
    <scope>NUCLEOTIDE SEQUENCE</scope>
</reference>
<dbReference type="AlphaFoldDB" id="A0A0E9UJB1"/>
<protein>
    <submittedName>
        <fullName evidence="1">Uncharacterized protein</fullName>
    </submittedName>
</protein>
<name>A0A0E9UJB1_ANGAN</name>